<dbReference type="EnsemblMetazoa" id="XM_050648921.1">
    <property type="protein sequence ID" value="XP_050504878.1"/>
    <property type="gene ID" value="LOC126883391"/>
</dbReference>
<organism evidence="8">
    <name type="scientific">Diabrotica virgifera virgifera</name>
    <name type="common">western corn rootworm</name>
    <dbReference type="NCBI Taxonomy" id="50390"/>
    <lineage>
        <taxon>Eukaryota</taxon>
        <taxon>Metazoa</taxon>
        <taxon>Ecdysozoa</taxon>
        <taxon>Arthropoda</taxon>
        <taxon>Hexapoda</taxon>
        <taxon>Insecta</taxon>
        <taxon>Pterygota</taxon>
        <taxon>Neoptera</taxon>
        <taxon>Endopterygota</taxon>
        <taxon>Coleoptera</taxon>
        <taxon>Polyphaga</taxon>
        <taxon>Cucujiformia</taxon>
        <taxon>Chrysomeloidea</taxon>
        <taxon>Chrysomelidae</taxon>
        <taxon>Galerucinae</taxon>
        <taxon>Diabroticina</taxon>
        <taxon>Diabroticites</taxon>
        <taxon>Diabrotica</taxon>
    </lineage>
</organism>
<name>A0A6P7GIU1_DIAVI</name>
<dbReference type="AlphaFoldDB" id="A0A6P7GIU1"/>
<dbReference type="EnsemblMetazoa" id="XM_050648922.1">
    <property type="protein sequence ID" value="XP_050504879.1"/>
    <property type="gene ID" value="LOC126883391"/>
</dbReference>
<accession>A0A6P7GIU1</accession>
<evidence type="ECO:0000313" key="6">
    <source>
        <dbReference type="EnsemblMetazoa" id="XP_050504878.1"/>
    </source>
</evidence>
<dbReference type="InterPro" id="IPR041991">
    <property type="entry name" value="Ribosomal_eL27_KOW"/>
</dbReference>
<reference evidence="8 9" key="1">
    <citation type="submission" date="2025-04" db="UniProtKB">
        <authorList>
            <consortium name="RefSeq"/>
        </authorList>
    </citation>
    <scope>IDENTIFICATION</scope>
    <source>
        <tissue evidence="8 9">Whole insect</tissue>
    </source>
</reference>
<dbReference type="InterPro" id="IPR005824">
    <property type="entry name" value="KOW"/>
</dbReference>
<keyword evidence="7" id="KW-1185">Reference proteome</keyword>
<dbReference type="GO" id="GO:0006412">
    <property type="term" value="P:translation"/>
    <property type="evidence" value="ECO:0007669"/>
    <property type="project" value="InterPro"/>
</dbReference>
<keyword evidence="3 4" id="KW-0687">Ribonucleoprotein</keyword>
<sequence>MGKIMKSGKVVLVLGGRYAGRKAVVVKTYDEGTSDKQYGHALVAGIDRYPRKIHKRMGKGKMHKRSKIKPFIKVLNYNHLMPTRYSVDLASDLKVVPKDLKDAMKRKKARFQTRVKFEERYKQGKNKWFFQKLRF</sequence>
<dbReference type="CDD" id="cd06090">
    <property type="entry name" value="KOW_RPL27"/>
    <property type="match status" value="1"/>
</dbReference>
<dbReference type="InterPro" id="IPR038655">
    <property type="entry name" value="Ribosomal_eL27_sf"/>
</dbReference>
<dbReference type="PANTHER" id="PTHR10497">
    <property type="entry name" value="60S RIBOSOMAL PROTEIN L27"/>
    <property type="match status" value="1"/>
</dbReference>
<dbReference type="Pfam" id="PF01777">
    <property type="entry name" value="Ribosomal_L27e"/>
    <property type="match status" value="1"/>
</dbReference>
<evidence type="ECO:0000313" key="7">
    <source>
        <dbReference type="Proteomes" id="UP001652700"/>
    </source>
</evidence>
<protein>
    <recommendedName>
        <fullName evidence="4">60S ribosomal protein L27</fullName>
    </recommendedName>
</protein>
<dbReference type="GO" id="GO:0005840">
    <property type="term" value="C:ribosome"/>
    <property type="evidence" value="ECO:0007669"/>
    <property type="project" value="UniProtKB-KW"/>
</dbReference>
<proteinExistence type="inferred from homology"/>
<reference evidence="6" key="2">
    <citation type="submission" date="2025-05" db="UniProtKB">
        <authorList>
            <consortium name="EnsemblMetazoa"/>
        </authorList>
    </citation>
    <scope>IDENTIFICATION</scope>
</reference>
<evidence type="ECO:0000313" key="8">
    <source>
        <dbReference type="RefSeq" id="XP_028149836.1"/>
    </source>
</evidence>
<dbReference type="PROSITE" id="PS01107">
    <property type="entry name" value="RIBOSOMAL_L27E"/>
    <property type="match status" value="1"/>
</dbReference>
<dbReference type="InterPro" id="IPR001141">
    <property type="entry name" value="Ribosomal_eL27"/>
</dbReference>
<feature type="domain" description="KOW" evidence="5">
    <location>
        <begin position="4"/>
        <end position="31"/>
    </location>
</feature>
<dbReference type="SUPFAM" id="SSF50104">
    <property type="entry name" value="Translation proteins SH3-like domain"/>
    <property type="match status" value="1"/>
</dbReference>
<dbReference type="GO" id="GO:1990904">
    <property type="term" value="C:ribonucleoprotein complex"/>
    <property type="evidence" value="ECO:0007669"/>
    <property type="project" value="UniProtKB-KW"/>
</dbReference>
<evidence type="ECO:0000256" key="3">
    <source>
        <dbReference type="ARBA" id="ARBA00023274"/>
    </source>
</evidence>
<evidence type="ECO:0000313" key="9">
    <source>
        <dbReference type="RefSeq" id="XP_028149837.1"/>
    </source>
</evidence>
<dbReference type="GO" id="GO:0003735">
    <property type="term" value="F:structural constituent of ribosome"/>
    <property type="evidence" value="ECO:0007669"/>
    <property type="project" value="InterPro"/>
</dbReference>
<comment type="similarity">
    <text evidence="1 4">Belongs to the eukaryotic ribosomal protein eL27 family.</text>
</comment>
<dbReference type="SMART" id="SM00739">
    <property type="entry name" value="KOW"/>
    <property type="match status" value="1"/>
</dbReference>
<dbReference type="Pfam" id="PF00467">
    <property type="entry name" value="KOW"/>
    <property type="match status" value="1"/>
</dbReference>
<keyword evidence="2 4" id="KW-0689">Ribosomal protein</keyword>
<dbReference type="RefSeq" id="XP_028149836.1">
    <property type="nucleotide sequence ID" value="XM_028294035.1"/>
</dbReference>
<dbReference type="FunFam" id="2.30.30.770:FF:000001">
    <property type="entry name" value="60S ribosomal protein L27"/>
    <property type="match status" value="1"/>
</dbReference>
<dbReference type="InterPro" id="IPR008991">
    <property type="entry name" value="Translation_prot_SH3-like_sf"/>
</dbReference>
<evidence type="ECO:0000256" key="4">
    <source>
        <dbReference type="RuleBase" id="RU000575"/>
    </source>
</evidence>
<evidence type="ECO:0000256" key="2">
    <source>
        <dbReference type="ARBA" id="ARBA00022980"/>
    </source>
</evidence>
<dbReference type="OrthoDB" id="2365484at2759"/>
<dbReference type="RefSeq" id="XP_028149837.1">
    <property type="nucleotide sequence ID" value="XM_028294036.1"/>
</dbReference>
<dbReference type="Gene3D" id="2.30.30.770">
    <property type="match status" value="1"/>
</dbReference>
<evidence type="ECO:0000259" key="5">
    <source>
        <dbReference type="SMART" id="SM00739"/>
    </source>
</evidence>
<evidence type="ECO:0000256" key="1">
    <source>
        <dbReference type="ARBA" id="ARBA00009124"/>
    </source>
</evidence>
<gene>
    <name evidence="8 9" type="primary">LOC114343231</name>
</gene>
<dbReference type="InterPro" id="IPR018262">
    <property type="entry name" value="Ribosomal_eL27_CS"/>
</dbReference>
<dbReference type="Proteomes" id="UP001652700">
    <property type="component" value="Unplaced"/>
</dbReference>